<dbReference type="Proteomes" id="UP000279600">
    <property type="component" value="Chromosome"/>
</dbReference>
<gene>
    <name evidence="2" type="ORF">EJ995_06245</name>
</gene>
<dbReference type="Pfam" id="PF01627">
    <property type="entry name" value="Hpt"/>
    <property type="match status" value="1"/>
</dbReference>
<evidence type="ECO:0000313" key="3">
    <source>
        <dbReference type="Proteomes" id="UP000279600"/>
    </source>
</evidence>
<accession>A0A3S9MX52</accession>
<dbReference type="SUPFAM" id="SSF47226">
    <property type="entry name" value="Histidine-containing phosphotransfer domain, HPT domain"/>
    <property type="match status" value="1"/>
</dbReference>
<reference evidence="2 3" key="1">
    <citation type="submission" date="2018-12" db="EMBL/GenBank/DDBJ databases">
        <title>Complete genome of Nonlabens sp. MJ115.</title>
        <authorList>
            <person name="Choi H.S."/>
            <person name="Jung J."/>
        </authorList>
    </citation>
    <scope>NUCLEOTIDE SEQUENCE [LARGE SCALE GENOMIC DNA]</scope>
    <source>
        <strain evidence="2 3">MJ115</strain>
    </source>
</reference>
<keyword evidence="3" id="KW-1185">Reference proteome</keyword>
<dbReference type="InterPro" id="IPR008207">
    <property type="entry name" value="Sig_transdc_His_kin_Hpt_dom"/>
</dbReference>
<dbReference type="KEGG" id="noj:EJ995_06245"/>
<name>A0A3S9MX52_9FLAO</name>
<dbReference type="RefSeq" id="WP_126446693.1">
    <property type="nucleotide sequence ID" value="NZ_CP034549.1"/>
</dbReference>
<proteinExistence type="predicted"/>
<dbReference type="Gene3D" id="1.20.120.160">
    <property type="entry name" value="HPT domain"/>
    <property type="match status" value="1"/>
</dbReference>
<dbReference type="GO" id="GO:0004672">
    <property type="term" value="F:protein kinase activity"/>
    <property type="evidence" value="ECO:0007669"/>
    <property type="project" value="UniProtKB-ARBA"/>
</dbReference>
<dbReference type="AlphaFoldDB" id="A0A3S9MX52"/>
<dbReference type="EMBL" id="CP034549">
    <property type="protein sequence ID" value="AZQ43846.1"/>
    <property type="molecule type" value="Genomic_DNA"/>
</dbReference>
<sequence>MSKRYNLDNIKVLSDNDPEFIKSMVEVFCLEIPQDLENLATGVVEDDRNKVHEYAHKIKPTVEMFGLSTHTDVLVLEAWGKSQDPMDISEHFMRVQEDLQATVKQLKEDFPQ</sequence>
<dbReference type="GO" id="GO:0000160">
    <property type="term" value="P:phosphorelay signal transduction system"/>
    <property type="evidence" value="ECO:0007669"/>
    <property type="project" value="InterPro"/>
</dbReference>
<evidence type="ECO:0000313" key="2">
    <source>
        <dbReference type="EMBL" id="AZQ43846.1"/>
    </source>
</evidence>
<feature type="domain" description="HPt" evidence="1">
    <location>
        <begin position="24"/>
        <end position="72"/>
    </location>
</feature>
<evidence type="ECO:0000259" key="1">
    <source>
        <dbReference type="Pfam" id="PF01627"/>
    </source>
</evidence>
<dbReference type="InterPro" id="IPR036641">
    <property type="entry name" value="HPT_dom_sf"/>
</dbReference>
<protein>
    <submittedName>
        <fullName evidence="2">Hpt domain-containing protein</fullName>
    </submittedName>
</protein>
<dbReference type="OrthoDB" id="7478530at2"/>
<organism evidence="2 3">
    <name type="scientific">Nonlabens ponticola</name>
    <dbReference type="NCBI Taxonomy" id="2496866"/>
    <lineage>
        <taxon>Bacteria</taxon>
        <taxon>Pseudomonadati</taxon>
        <taxon>Bacteroidota</taxon>
        <taxon>Flavobacteriia</taxon>
        <taxon>Flavobacteriales</taxon>
        <taxon>Flavobacteriaceae</taxon>
        <taxon>Nonlabens</taxon>
    </lineage>
</organism>